<dbReference type="InterPro" id="IPR001206">
    <property type="entry name" value="Diacylglycerol_kinase_cat_dom"/>
</dbReference>
<dbReference type="PANTHER" id="PTHR12358:SF31">
    <property type="entry name" value="ACYLGLYCEROL KINASE, MITOCHONDRIAL"/>
    <property type="match status" value="1"/>
</dbReference>
<dbReference type="EMBL" id="JH159164">
    <property type="protein sequence ID" value="EGZ06351.1"/>
    <property type="molecule type" value="Genomic_DNA"/>
</dbReference>
<evidence type="ECO:0000259" key="9">
    <source>
        <dbReference type="PROSITE" id="PS50146"/>
    </source>
</evidence>
<dbReference type="InterPro" id="IPR018247">
    <property type="entry name" value="EF_Hand_1_Ca_BS"/>
</dbReference>
<proteinExistence type="predicted"/>
<evidence type="ECO:0000313" key="12">
    <source>
        <dbReference type="Proteomes" id="UP000002640"/>
    </source>
</evidence>
<keyword evidence="5" id="KW-0106">Calcium</keyword>
<dbReference type="Pfam" id="PF13499">
    <property type="entry name" value="EF-hand_7"/>
    <property type="match status" value="1"/>
</dbReference>
<protein>
    <submittedName>
        <fullName evidence="11">Uncharacterized protein</fullName>
    </submittedName>
</protein>
<dbReference type="GO" id="GO:0016020">
    <property type="term" value="C:membrane"/>
    <property type="evidence" value="ECO:0007669"/>
    <property type="project" value="TreeGrafter"/>
</dbReference>
<sequence>MSATEPPAASAPASSAQQDTDQKVDASSTSPENPASLAAVLAELQLEQVLKTLWRSSSHEPVKFQLTPTHCTAQALESKQQTLNLPWSDVLGAHLLTGDGEHVQTPVDVDAVQDDAKFLLGIFACVCKSHKPNTLKKRRLGEFFFRFSGKQVALVLKLQRVINFVADPRNQATVEKLESLDALEVVDRPQRKFLVLVNPIYENKVAPVLRFANVETELRVMDHANHAMQIVMEIPLGVYDCVVAVGGDGSLYEIVQGLMKRPDWNLAIRQPIGIIPGGSGNGLAYSIAHQSEEKGKPVNAAFILAKGMPHDLDITSVRNGKETTYSFLSLEWASIADVDIGSEKLRMLGGLRFTVAFVNQLVFQRPEYPGKIWYLDEGENEEPPHYFGIHDPNSSERPKMDLFDGEATEKQVASGGKWKELGDHFRIVWVMNVSHAASDALIAPGAEFDDGYNYITFMDGTHPRKDLLAMMLAIETGDHMDKKGVQQVRTRAFKLVPERSTDLMCVDGEVVDGPYLEAQVHRGMARIMAIPRWQSKSENQVPVPDERMQHMITKLKRTKSGTIDRSEFYASIDEKHSEFGDAIFALIDEDNSGVLDFSEYVEALGKFCLLNKEDMLKFCFNVFDDDRNGTIEGEELTHLLDILHADEQTSNMKHALKTFDFNGDGKIDFAEFKQLNTQFPSLLYPAFRIQQNMKIFTLGEKWWERKIEELVTEHQDKLAQQAAAENVEDLSDEALKAKKAEMERVAKLKRQEQAIRIRMGCMYYTCCPCRRRLYIIDDEHPEDSDSDSDEERARRKAVAAAKKGKKDGKKKNIVPVGPRKPLSQEERLERARKRRLRDMQDRPTRKD</sequence>
<dbReference type="InterPro" id="IPR016064">
    <property type="entry name" value="NAD/diacylglycerol_kinase_sf"/>
</dbReference>
<dbReference type="GO" id="GO:0046512">
    <property type="term" value="P:sphingosine biosynthetic process"/>
    <property type="evidence" value="ECO:0007669"/>
    <property type="project" value="TreeGrafter"/>
</dbReference>
<evidence type="ECO:0000256" key="6">
    <source>
        <dbReference type="ARBA" id="ARBA00022840"/>
    </source>
</evidence>
<dbReference type="InterPro" id="IPR011992">
    <property type="entry name" value="EF-hand-dom_pair"/>
</dbReference>
<feature type="domain" description="DAGKc" evidence="9">
    <location>
        <begin position="198"/>
        <end position="321"/>
    </location>
</feature>
<evidence type="ECO:0000256" key="8">
    <source>
        <dbReference type="SAM" id="MobiDB-lite"/>
    </source>
</evidence>
<evidence type="ECO:0000256" key="3">
    <source>
        <dbReference type="ARBA" id="ARBA00022771"/>
    </source>
</evidence>
<feature type="coiled-coil region" evidence="7">
    <location>
        <begin position="720"/>
        <end position="751"/>
    </location>
</feature>
<dbReference type="STRING" id="1094619.G5ADU9"/>
<evidence type="ECO:0000256" key="1">
    <source>
        <dbReference type="ARBA" id="ARBA00022679"/>
    </source>
</evidence>
<dbReference type="Gene3D" id="1.10.238.10">
    <property type="entry name" value="EF-hand"/>
    <property type="match status" value="1"/>
</dbReference>
<feature type="compositionally biased region" description="Acidic residues" evidence="8">
    <location>
        <begin position="780"/>
        <end position="790"/>
    </location>
</feature>
<feature type="compositionally biased region" description="Basic residues" evidence="8">
    <location>
        <begin position="794"/>
        <end position="812"/>
    </location>
</feature>
<dbReference type="GO" id="GO:0001727">
    <property type="term" value="F:lipid kinase activity"/>
    <property type="evidence" value="ECO:0007669"/>
    <property type="project" value="TreeGrafter"/>
</dbReference>
<dbReference type="SMR" id="G5ADU9"/>
<keyword evidence="3" id="KW-0862">Zinc</keyword>
<dbReference type="PROSITE" id="PS50146">
    <property type="entry name" value="DAGK"/>
    <property type="match status" value="1"/>
</dbReference>
<dbReference type="GO" id="GO:0005737">
    <property type="term" value="C:cytoplasm"/>
    <property type="evidence" value="ECO:0007669"/>
    <property type="project" value="TreeGrafter"/>
</dbReference>
<keyword evidence="7" id="KW-0175">Coiled coil</keyword>
<keyword evidence="4" id="KW-0418">Kinase</keyword>
<feature type="compositionally biased region" description="Low complexity" evidence="8">
    <location>
        <begin position="1"/>
        <end position="16"/>
    </location>
</feature>
<feature type="region of interest" description="Disordered" evidence="8">
    <location>
        <begin position="780"/>
        <end position="847"/>
    </location>
</feature>
<keyword evidence="6" id="KW-0067">ATP-binding</keyword>
<dbReference type="SMART" id="SM00046">
    <property type="entry name" value="DAGKc"/>
    <property type="match status" value="1"/>
</dbReference>
<gene>
    <name evidence="11" type="ORF">PHYSODRAFT_289129</name>
</gene>
<dbReference type="AlphaFoldDB" id="G5ADU9"/>
<evidence type="ECO:0000313" key="11">
    <source>
        <dbReference type="EMBL" id="EGZ06351.1"/>
    </source>
</evidence>
<keyword evidence="2" id="KW-0547">Nucleotide-binding</keyword>
<keyword evidence="3" id="KW-0479">Metal-binding</keyword>
<evidence type="ECO:0000259" key="10">
    <source>
        <dbReference type="PROSITE" id="PS50222"/>
    </source>
</evidence>
<dbReference type="Pfam" id="PF00781">
    <property type="entry name" value="DAGK_cat"/>
    <property type="match status" value="1"/>
</dbReference>
<evidence type="ECO:0000256" key="4">
    <source>
        <dbReference type="ARBA" id="ARBA00022777"/>
    </source>
</evidence>
<dbReference type="GO" id="GO:0005509">
    <property type="term" value="F:calcium ion binding"/>
    <property type="evidence" value="ECO:0007669"/>
    <property type="project" value="InterPro"/>
</dbReference>
<dbReference type="InParanoid" id="G5ADU9"/>
<keyword evidence="12" id="KW-1185">Reference proteome</keyword>
<dbReference type="GeneID" id="20640808"/>
<keyword evidence="1" id="KW-0808">Transferase</keyword>
<dbReference type="KEGG" id="psoj:PHYSODRAFT_289129"/>
<feature type="compositionally biased region" description="Basic and acidic residues" evidence="8">
    <location>
        <begin position="837"/>
        <end position="847"/>
    </location>
</feature>
<dbReference type="PROSITE" id="PS50222">
    <property type="entry name" value="EF_HAND_2"/>
    <property type="match status" value="3"/>
</dbReference>
<dbReference type="GO" id="GO:0005524">
    <property type="term" value="F:ATP binding"/>
    <property type="evidence" value="ECO:0007669"/>
    <property type="project" value="UniProtKB-KW"/>
</dbReference>
<dbReference type="PROSITE" id="PS00018">
    <property type="entry name" value="EF_HAND_1"/>
    <property type="match status" value="3"/>
</dbReference>
<dbReference type="Gene3D" id="3.40.50.10330">
    <property type="entry name" value="Probable inorganic polyphosphate/atp-NAD kinase, domain 1"/>
    <property type="match status" value="1"/>
</dbReference>
<dbReference type="Gene3D" id="2.60.200.40">
    <property type="match status" value="1"/>
</dbReference>
<dbReference type="CDD" id="cd00051">
    <property type="entry name" value="EFh"/>
    <property type="match status" value="2"/>
</dbReference>
<dbReference type="InterPro" id="IPR045540">
    <property type="entry name" value="YegS/DAGK_C"/>
</dbReference>
<name>G5ADU9_PHYSP</name>
<reference evidence="11 12" key="1">
    <citation type="journal article" date="2006" name="Science">
        <title>Phytophthora genome sequences uncover evolutionary origins and mechanisms of pathogenesis.</title>
        <authorList>
            <person name="Tyler B.M."/>
            <person name="Tripathy S."/>
            <person name="Zhang X."/>
            <person name="Dehal P."/>
            <person name="Jiang R.H."/>
            <person name="Aerts A."/>
            <person name="Arredondo F.D."/>
            <person name="Baxter L."/>
            <person name="Bensasson D."/>
            <person name="Beynon J.L."/>
            <person name="Chapman J."/>
            <person name="Damasceno C.M."/>
            <person name="Dorrance A.E."/>
            <person name="Dou D."/>
            <person name="Dickerman A.W."/>
            <person name="Dubchak I.L."/>
            <person name="Garbelotto M."/>
            <person name="Gijzen M."/>
            <person name="Gordon S.G."/>
            <person name="Govers F."/>
            <person name="Grunwald N.J."/>
            <person name="Huang W."/>
            <person name="Ivors K.L."/>
            <person name="Jones R.W."/>
            <person name="Kamoun S."/>
            <person name="Krampis K."/>
            <person name="Lamour K.H."/>
            <person name="Lee M.K."/>
            <person name="McDonald W.H."/>
            <person name="Medina M."/>
            <person name="Meijer H.J."/>
            <person name="Nordberg E.K."/>
            <person name="Maclean D.J."/>
            <person name="Ospina-Giraldo M.D."/>
            <person name="Morris P.F."/>
            <person name="Phuntumart V."/>
            <person name="Putnam N.H."/>
            <person name="Rash S."/>
            <person name="Rose J.K."/>
            <person name="Sakihama Y."/>
            <person name="Salamov A.A."/>
            <person name="Savidor A."/>
            <person name="Scheuring C.F."/>
            <person name="Smith B.M."/>
            <person name="Sobral B.W."/>
            <person name="Terry A."/>
            <person name="Torto-Alalibo T.A."/>
            <person name="Win J."/>
            <person name="Xu Z."/>
            <person name="Zhang H."/>
            <person name="Grigoriev I.V."/>
            <person name="Rokhsar D.S."/>
            <person name="Boore J.L."/>
        </authorList>
    </citation>
    <scope>NUCLEOTIDE SEQUENCE [LARGE SCALE GENOMIC DNA]</scope>
    <source>
        <strain evidence="11 12">P6497</strain>
    </source>
</reference>
<dbReference type="InterPro" id="IPR017438">
    <property type="entry name" value="ATP-NAD_kinase_N"/>
</dbReference>
<evidence type="ECO:0000256" key="5">
    <source>
        <dbReference type="ARBA" id="ARBA00022837"/>
    </source>
</evidence>
<keyword evidence="3" id="KW-0863">Zinc-finger</keyword>
<feature type="domain" description="EF-hand" evidence="10">
    <location>
        <begin position="575"/>
        <end position="610"/>
    </location>
</feature>
<dbReference type="SMART" id="SM00054">
    <property type="entry name" value="EFh"/>
    <property type="match status" value="4"/>
</dbReference>
<dbReference type="InterPro" id="IPR002048">
    <property type="entry name" value="EF_hand_dom"/>
</dbReference>
<dbReference type="SUPFAM" id="SSF111331">
    <property type="entry name" value="NAD kinase/diacylglycerol kinase-like"/>
    <property type="match status" value="1"/>
</dbReference>
<feature type="domain" description="EF-hand" evidence="10">
    <location>
        <begin position="611"/>
        <end position="646"/>
    </location>
</feature>
<accession>G5ADU9</accession>
<organism evidence="11 12">
    <name type="scientific">Phytophthora sojae (strain P6497)</name>
    <name type="common">Soybean stem and root rot agent</name>
    <name type="synonym">Phytophthora megasperma f. sp. glycines</name>
    <dbReference type="NCBI Taxonomy" id="1094619"/>
    <lineage>
        <taxon>Eukaryota</taxon>
        <taxon>Sar</taxon>
        <taxon>Stramenopiles</taxon>
        <taxon>Oomycota</taxon>
        <taxon>Peronosporomycetes</taxon>
        <taxon>Peronosporales</taxon>
        <taxon>Peronosporaceae</taxon>
        <taxon>Phytophthora</taxon>
    </lineage>
</organism>
<dbReference type="Proteomes" id="UP000002640">
    <property type="component" value="Unassembled WGS sequence"/>
</dbReference>
<dbReference type="Pfam" id="PF13833">
    <property type="entry name" value="EF-hand_8"/>
    <property type="match status" value="1"/>
</dbReference>
<feature type="domain" description="EF-hand" evidence="10">
    <location>
        <begin position="647"/>
        <end position="682"/>
    </location>
</feature>
<dbReference type="GO" id="GO:0008270">
    <property type="term" value="F:zinc ion binding"/>
    <property type="evidence" value="ECO:0007669"/>
    <property type="project" value="UniProtKB-KW"/>
</dbReference>
<evidence type="ECO:0000256" key="2">
    <source>
        <dbReference type="ARBA" id="ARBA00022741"/>
    </source>
</evidence>
<dbReference type="Pfam" id="PF19279">
    <property type="entry name" value="YegS_C"/>
    <property type="match status" value="1"/>
</dbReference>
<feature type="region of interest" description="Disordered" evidence="8">
    <location>
        <begin position="1"/>
        <end position="33"/>
    </location>
</feature>
<dbReference type="RefSeq" id="XP_009538248.1">
    <property type="nucleotide sequence ID" value="XM_009539953.1"/>
</dbReference>
<evidence type="ECO:0000256" key="7">
    <source>
        <dbReference type="SAM" id="Coils"/>
    </source>
</evidence>
<dbReference type="SUPFAM" id="SSF47473">
    <property type="entry name" value="EF-hand"/>
    <property type="match status" value="1"/>
</dbReference>
<dbReference type="InterPro" id="IPR050187">
    <property type="entry name" value="Lipid_Phosphate_FormReg"/>
</dbReference>
<dbReference type="PANTHER" id="PTHR12358">
    <property type="entry name" value="SPHINGOSINE KINASE"/>
    <property type="match status" value="1"/>
</dbReference>